<comment type="caution">
    <text evidence="1">The sequence shown here is derived from an EMBL/GenBank/DDBJ whole genome shotgun (WGS) entry which is preliminary data.</text>
</comment>
<sequence>MENLEKKTFMILMGEMFFSSEDIVHVLNHLRKSLLCSHKFVVNIKDMTPKILMVEPWICSYENFQFFKLSRMSKKTFIDLAEKIGRSDEKKILAKPYTGGHYPVSLYVYGHILIFLCYMATQDTLLSIGTRFKVSPTTVMSITNKVLYFMLKLKSAYIKFPENEAETRDISEGFKEYPGK</sequence>
<evidence type="ECO:0000313" key="2">
    <source>
        <dbReference type="Proteomes" id="UP001152888"/>
    </source>
</evidence>
<evidence type="ECO:0008006" key="3">
    <source>
        <dbReference type="Google" id="ProtNLM"/>
    </source>
</evidence>
<dbReference type="EMBL" id="CAKOFQ010006882">
    <property type="protein sequence ID" value="CAH1979600.1"/>
    <property type="molecule type" value="Genomic_DNA"/>
</dbReference>
<proteinExistence type="predicted"/>
<gene>
    <name evidence="1" type="ORF">ACAOBT_LOCUS13532</name>
</gene>
<organism evidence="1 2">
    <name type="scientific">Acanthoscelides obtectus</name>
    <name type="common">Bean weevil</name>
    <name type="synonym">Bruchus obtectus</name>
    <dbReference type="NCBI Taxonomy" id="200917"/>
    <lineage>
        <taxon>Eukaryota</taxon>
        <taxon>Metazoa</taxon>
        <taxon>Ecdysozoa</taxon>
        <taxon>Arthropoda</taxon>
        <taxon>Hexapoda</taxon>
        <taxon>Insecta</taxon>
        <taxon>Pterygota</taxon>
        <taxon>Neoptera</taxon>
        <taxon>Endopterygota</taxon>
        <taxon>Coleoptera</taxon>
        <taxon>Polyphaga</taxon>
        <taxon>Cucujiformia</taxon>
        <taxon>Chrysomeloidea</taxon>
        <taxon>Chrysomelidae</taxon>
        <taxon>Bruchinae</taxon>
        <taxon>Bruchini</taxon>
        <taxon>Acanthoscelides</taxon>
    </lineage>
</organism>
<dbReference type="AlphaFoldDB" id="A0A9P0KQQ6"/>
<accession>A0A9P0KQQ6</accession>
<dbReference type="OrthoDB" id="6756822at2759"/>
<reference evidence="1" key="1">
    <citation type="submission" date="2022-03" db="EMBL/GenBank/DDBJ databases">
        <authorList>
            <person name="Sayadi A."/>
        </authorList>
    </citation>
    <scope>NUCLEOTIDE SEQUENCE</scope>
</reference>
<name>A0A9P0KQQ6_ACAOB</name>
<keyword evidence="2" id="KW-1185">Reference proteome</keyword>
<evidence type="ECO:0000313" key="1">
    <source>
        <dbReference type="EMBL" id="CAH1979600.1"/>
    </source>
</evidence>
<dbReference type="Proteomes" id="UP001152888">
    <property type="component" value="Unassembled WGS sequence"/>
</dbReference>
<protein>
    <recommendedName>
        <fullName evidence="3">Transposase Helix-turn-helix domain-containing protein</fullName>
    </recommendedName>
</protein>